<evidence type="ECO:0000259" key="1">
    <source>
        <dbReference type="Pfam" id="PF13649"/>
    </source>
</evidence>
<evidence type="ECO:0000313" key="2">
    <source>
        <dbReference type="EMBL" id="BBL02987.1"/>
    </source>
</evidence>
<dbReference type="GO" id="GO:0032259">
    <property type="term" value="P:methylation"/>
    <property type="evidence" value="ECO:0007669"/>
    <property type="project" value="UniProtKB-KW"/>
</dbReference>
<protein>
    <submittedName>
        <fullName evidence="2">Methyltransferase type 11</fullName>
    </submittedName>
</protein>
<organism evidence="2 3">
    <name type="scientific">Alistipes communis</name>
    <dbReference type="NCBI Taxonomy" id="2585118"/>
    <lineage>
        <taxon>Bacteria</taxon>
        <taxon>Pseudomonadati</taxon>
        <taxon>Bacteroidota</taxon>
        <taxon>Bacteroidia</taxon>
        <taxon>Bacteroidales</taxon>
        <taxon>Rikenellaceae</taxon>
        <taxon>Alistipes</taxon>
    </lineage>
</organism>
<sequence length="257" mass="29299">MSKEYNLISDFDYRIIAAFFAGLDRQGPGDDAQTRRALSFIDGLPPRPRIADIGCGTGRQTAVLASALDGPVTAVDLLPEMIEGLHRRMETEGRTEQVTGIVASMLSLPFAEASFDLLWAEGSIYNIGFEKGLTQWRRFLKPDGFIAVTECSWLSSARPDEMEFFRDNFPEIDDISGKIRCMERAGYRPVAHFILPDSCWTENYYAPAAARAREFLATYDDAPLARHFVERLEEEIEQYRRYGRRYGYVFYIGQRTE</sequence>
<dbReference type="PANTHER" id="PTHR42912">
    <property type="entry name" value="METHYLTRANSFERASE"/>
    <property type="match status" value="1"/>
</dbReference>
<dbReference type="OrthoDB" id="9789123at2"/>
<dbReference type="CDD" id="cd02440">
    <property type="entry name" value="AdoMet_MTases"/>
    <property type="match status" value="1"/>
</dbReference>
<dbReference type="Proteomes" id="UP000318946">
    <property type="component" value="Chromosome"/>
</dbReference>
<keyword evidence="2" id="KW-0489">Methyltransferase</keyword>
<dbReference type="GeneID" id="78341023"/>
<dbReference type="InterPro" id="IPR029063">
    <property type="entry name" value="SAM-dependent_MTases_sf"/>
</dbReference>
<keyword evidence="3" id="KW-1185">Reference proteome</keyword>
<reference evidence="3" key="1">
    <citation type="submission" date="2019-06" db="EMBL/GenBank/DDBJ databases">
        <title>Alistipes onderdonkii subsp. vulgaris subsp. nov., Alistipes dispar sp. nov. and Alistipes communis sp. nov., isolated from human faeces, and creation of Alistipes onderdonkii subsp. onderdonkii subsp. nov.</title>
        <authorList>
            <person name="Sakamoto M."/>
            <person name="Ikeyama N."/>
            <person name="Ogata Y."/>
            <person name="Suda W."/>
            <person name="Iino T."/>
            <person name="Hattori M."/>
            <person name="Ohkuma M."/>
        </authorList>
    </citation>
    <scope>NUCLEOTIDE SEQUENCE [LARGE SCALE GENOMIC DNA]</scope>
    <source>
        <strain evidence="3">5CBH24</strain>
    </source>
</reference>
<dbReference type="KEGG" id="acou:A5CBH24_03000"/>
<evidence type="ECO:0000313" key="3">
    <source>
        <dbReference type="Proteomes" id="UP000318946"/>
    </source>
</evidence>
<accession>A0A4Y1WQD1</accession>
<dbReference type="RefSeq" id="WP_019131156.1">
    <property type="nucleotide sequence ID" value="NZ_AP019735.1"/>
</dbReference>
<proteinExistence type="predicted"/>
<name>A0A4Y1WQD1_9BACT</name>
<dbReference type="Pfam" id="PF13649">
    <property type="entry name" value="Methyltransf_25"/>
    <property type="match status" value="1"/>
</dbReference>
<dbReference type="AlphaFoldDB" id="A0A4Y1WQD1"/>
<dbReference type="InterPro" id="IPR041698">
    <property type="entry name" value="Methyltransf_25"/>
</dbReference>
<feature type="domain" description="Methyltransferase" evidence="1">
    <location>
        <begin position="50"/>
        <end position="144"/>
    </location>
</feature>
<dbReference type="InterPro" id="IPR050508">
    <property type="entry name" value="Methyltransf_Superfamily"/>
</dbReference>
<dbReference type="EMBL" id="AP019735">
    <property type="protein sequence ID" value="BBL02987.1"/>
    <property type="molecule type" value="Genomic_DNA"/>
</dbReference>
<gene>
    <name evidence="2" type="ORF">A5CBH24_03000</name>
</gene>
<keyword evidence="2" id="KW-0808">Transferase</keyword>
<dbReference type="GO" id="GO:0008168">
    <property type="term" value="F:methyltransferase activity"/>
    <property type="evidence" value="ECO:0007669"/>
    <property type="project" value="UniProtKB-KW"/>
</dbReference>
<dbReference type="Gene3D" id="3.40.50.150">
    <property type="entry name" value="Vaccinia Virus protein VP39"/>
    <property type="match status" value="1"/>
</dbReference>
<dbReference type="SUPFAM" id="SSF53335">
    <property type="entry name" value="S-adenosyl-L-methionine-dependent methyltransferases"/>
    <property type="match status" value="1"/>
</dbReference>